<comment type="subcellular location">
    <subcellularLocation>
        <location evidence="1">Membrane</location>
        <topology evidence="1">Multi-pass membrane protein</topology>
    </subcellularLocation>
</comment>
<gene>
    <name evidence="9" type="ORF">TGRH88_049500</name>
</gene>
<dbReference type="InterPro" id="IPR009637">
    <property type="entry name" value="GPR107/GPR108-like"/>
</dbReference>
<feature type="transmembrane region" description="Helical" evidence="7">
    <location>
        <begin position="551"/>
        <end position="573"/>
    </location>
</feature>
<feature type="transmembrane region" description="Helical" evidence="7">
    <location>
        <begin position="337"/>
        <end position="357"/>
    </location>
</feature>
<dbReference type="EMBL" id="JAAUHK010000196">
    <property type="protein sequence ID" value="KAF4639178.1"/>
    <property type="molecule type" value="Genomic_DNA"/>
</dbReference>
<feature type="compositionally biased region" description="Polar residues" evidence="6">
    <location>
        <begin position="699"/>
        <end position="709"/>
    </location>
</feature>
<proteinExistence type="predicted"/>
<dbReference type="VEuPathDB" id="ToxoDB:TGME49_310000"/>
<feature type="transmembrane region" description="Helical" evidence="7">
    <location>
        <begin position="369"/>
        <end position="389"/>
    </location>
</feature>
<dbReference type="Pfam" id="PF06814">
    <property type="entry name" value="GOST_TM"/>
    <property type="match status" value="1"/>
</dbReference>
<protein>
    <submittedName>
        <fullName evidence="9">Putative membrane protein</fullName>
    </submittedName>
</protein>
<dbReference type="Proteomes" id="UP000557509">
    <property type="component" value="Unassembled WGS sequence"/>
</dbReference>
<feature type="region of interest" description="Disordered" evidence="6">
    <location>
        <begin position="1"/>
        <end position="21"/>
    </location>
</feature>
<dbReference type="GO" id="GO:0005794">
    <property type="term" value="C:Golgi apparatus"/>
    <property type="evidence" value="ECO:0007669"/>
    <property type="project" value="TreeGrafter"/>
</dbReference>
<feature type="transmembrane region" description="Helical" evidence="7">
    <location>
        <begin position="513"/>
        <end position="539"/>
    </location>
</feature>
<dbReference type="GO" id="GO:0016020">
    <property type="term" value="C:membrane"/>
    <property type="evidence" value="ECO:0007669"/>
    <property type="project" value="UniProtKB-SubCell"/>
</dbReference>
<evidence type="ECO:0000313" key="9">
    <source>
        <dbReference type="EMBL" id="KAF4639178.1"/>
    </source>
</evidence>
<evidence type="ECO:0000259" key="8">
    <source>
        <dbReference type="Pfam" id="PF06814"/>
    </source>
</evidence>
<evidence type="ECO:0000256" key="7">
    <source>
        <dbReference type="SAM" id="Phobius"/>
    </source>
</evidence>
<feature type="transmembrane region" description="Helical" evidence="7">
    <location>
        <begin position="401"/>
        <end position="427"/>
    </location>
</feature>
<evidence type="ECO:0000256" key="4">
    <source>
        <dbReference type="ARBA" id="ARBA00022989"/>
    </source>
</evidence>
<sequence>MKKSAAPEALSGDSEEDERLPKGPRLCSVGCLDSRLFCTQTPVGASLARCSSVSLFGRVSVAYLTFLSLIICLGLVAAPCAGQIVTYTKQPVPDPFLLAPEKGAFFVYGKNTKFYFPFNLFGSDPSAALPAPTVTFKNVRLTAEAAAAVRQAQEQGDSDASSPPFSPRSPVAVELALLPYAYVRTLFTSPSAAPFCCSARPAAGEGDSHPSFSIPTSFSPTNECPYPGALKRPISGDAVPLLSSSLGAEGGSTREPTSPRVSSSVREPAGQYVCPLTLSGEASETERVVQMEIEDSDIYFLVASNCGGFKGLAFEGEVAVRNAYGYLPGYEYPKIPFYFLFMLVYLVVCLVWGCLMYRQRANLITFHKFMLVVAVLGFLESLALFVYLYDYNMRGDRNKVLLVVSILVTVVKNIFSYMLVLLGAIGWSITIPVLEKKTVVRMQIIVVLYIILDTVRQVSDEFSNSHSLPLVLLLTCLIPISTLNGVLFYWIISSINNNIEMLQQQKQHEKLLIYRRLYAVLLLAIVLAIIDLLCQIYVASWDASDRWRDQWWLSDAIPHFLFLLVLAAMMAIWRPSQQSRRLAYFTELGDVDDLENHHARAKNAADLHVWGEELDFHDHFSEEELEAGIPNFKLHSVGSLSEDGNLSDDDLHGDEEGYHTSSRLTPTSQQLPTPTRSGEGNKPQPQVVGRETLDDEVEMTTQDGASTNGRRLDHGQEGLGNTKKACFPRFVRPPSPSRNAGRFQTFPGFSSVTAASLLASGQNQSVQGRRLSASLSLSSYQLLKRFIEAEYILFLTVLPITRFSVDTFTADLWDGG</sequence>
<evidence type="ECO:0000256" key="6">
    <source>
        <dbReference type="SAM" id="MobiDB-lite"/>
    </source>
</evidence>
<feature type="region of interest" description="Disordered" evidence="6">
    <location>
        <begin position="245"/>
        <end position="265"/>
    </location>
</feature>
<accession>A0A7J6JWE4</accession>
<keyword evidence="5 7" id="KW-0472">Membrane</keyword>
<evidence type="ECO:0000256" key="5">
    <source>
        <dbReference type="ARBA" id="ARBA00023136"/>
    </source>
</evidence>
<dbReference type="PANTHER" id="PTHR21229">
    <property type="entry name" value="LUNG SEVEN TRANSMEMBRANE RECEPTOR"/>
    <property type="match status" value="1"/>
</dbReference>
<evidence type="ECO:0000256" key="1">
    <source>
        <dbReference type="ARBA" id="ARBA00004141"/>
    </source>
</evidence>
<organism evidence="9 10">
    <name type="scientific">Toxoplasma gondii</name>
    <dbReference type="NCBI Taxonomy" id="5811"/>
    <lineage>
        <taxon>Eukaryota</taxon>
        <taxon>Sar</taxon>
        <taxon>Alveolata</taxon>
        <taxon>Apicomplexa</taxon>
        <taxon>Conoidasida</taxon>
        <taxon>Coccidia</taxon>
        <taxon>Eucoccidiorida</taxon>
        <taxon>Eimeriorina</taxon>
        <taxon>Sarcocystidae</taxon>
        <taxon>Toxoplasma</taxon>
    </lineage>
</organism>
<evidence type="ECO:0000313" key="10">
    <source>
        <dbReference type="Proteomes" id="UP000557509"/>
    </source>
</evidence>
<feature type="domain" description="GOST seven transmembrane" evidence="8">
    <location>
        <begin position="333"/>
        <end position="579"/>
    </location>
</feature>
<dbReference type="AlphaFoldDB" id="A0A7J6JWE4"/>
<feature type="transmembrane region" description="Helical" evidence="7">
    <location>
        <begin position="55"/>
        <end position="78"/>
    </location>
</feature>
<keyword evidence="4 7" id="KW-1133">Transmembrane helix</keyword>
<name>A0A7J6JWE4_TOXGO</name>
<keyword evidence="3" id="KW-0732">Signal</keyword>
<feature type="compositionally biased region" description="Polar residues" evidence="6">
    <location>
        <begin position="254"/>
        <end position="265"/>
    </location>
</feature>
<evidence type="ECO:0000256" key="2">
    <source>
        <dbReference type="ARBA" id="ARBA00022692"/>
    </source>
</evidence>
<keyword evidence="10" id="KW-1185">Reference proteome</keyword>
<dbReference type="InterPro" id="IPR053937">
    <property type="entry name" value="GOST_TM"/>
</dbReference>
<comment type="caution">
    <text evidence="9">The sequence shown here is derived from an EMBL/GenBank/DDBJ whole genome shotgun (WGS) entry which is preliminary data.</text>
</comment>
<dbReference type="PANTHER" id="PTHR21229:SF1">
    <property type="entry name" value="GH17801P"/>
    <property type="match status" value="1"/>
</dbReference>
<evidence type="ECO:0000256" key="3">
    <source>
        <dbReference type="ARBA" id="ARBA00022729"/>
    </source>
</evidence>
<feature type="transmembrane region" description="Helical" evidence="7">
    <location>
        <begin position="470"/>
        <end position="492"/>
    </location>
</feature>
<feature type="transmembrane region" description="Helical" evidence="7">
    <location>
        <begin position="439"/>
        <end position="458"/>
    </location>
</feature>
<keyword evidence="2 7" id="KW-0812">Transmembrane</keyword>
<reference evidence="9 10" key="1">
    <citation type="submission" date="2020-03" db="EMBL/GenBank/DDBJ databases">
        <title>Genome sequence of Toxoplasma gondii RH-88 strain.</title>
        <authorList>
            <person name="Lorenzi H.A."/>
            <person name="Venepally P."/>
            <person name="Rozenberg A."/>
            <person name="Sibley D."/>
        </authorList>
    </citation>
    <scope>NUCLEOTIDE SEQUENCE [LARGE SCALE GENOMIC DNA]</scope>
    <source>
        <strain evidence="9 10">RH-88</strain>
    </source>
</reference>
<feature type="region of interest" description="Disordered" evidence="6">
    <location>
        <begin position="643"/>
        <end position="719"/>
    </location>
</feature>
<feature type="compositionally biased region" description="Low complexity" evidence="6">
    <location>
        <begin position="663"/>
        <end position="677"/>
    </location>
</feature>